<keyword evidence="2 5" id="KW-0812">Transmembrane</keyword>
<feature type="transmembrane region" description="Helical" evidence="5">
    <location>
        <begin position="111"/>
        <end position="133"/>
    </location>
</feature>
<evidence type="ECO:0000256" key="2">
    <source>
        <dbReference type="ARBA" id="ARBA00022692"/>
    </source>
</evidence>
<dbReference type="Pfam" id="PF00664">
    <property type="entry name" value="ABC_membrane"/>
    <property type="match status" value="1"/>
</dbReference>
<reference evidence="7" key="1">
    <citation type="submission" date="2015-12" db="EMBL/GenBank/DDBJ databases">
        <title>De novo transcriptome assembly of four potential Pierce s Disease insect vectors from Arizona vineyards.</title>
        <authorList>
            <person name="Tassone E.E."/>
        </authorList>
    </citation>
    <scope>NUCLEOTIDE SEQUENCE</scope>
</reference>
<dbReference type="GO" id="GO:0015421">
    <property type="term" value="F:ABC-type oligopeptide transporter activity"/>
    <property type="evidence" value="ECO:0007669"/>
    <property type="project" value="TreeGrafter"/>
</dbReference>
<dbReference type="GO" id="GO:0090374">
    <property type="term" value="P:oligopeptide export from mitochondrion"/>
    <property type="evidence" value="ECO:0007669"/>
    <property type="project" value="TreeGrafter"/>
</dbReference>
<evidence type="ECO:0000313" key="7">
    <source>
        <dbReference type="EMBL" id="JAS14085.1"/>
    </source>
</evidence>
<accession>A0A1B6CL44</accession>
<evidence type="ECO:0000256" key="5">
    <source>
        <dbReference type="SAM" id="Phobius"/>
    </source>
</evidence>
<evidence type="ECO:0000313" key="8">
    <source>
        <dbReference type="EMBL" id="JAS21762.1"/>
    </source>
</evidence>
<dbReference type="EMBL" id="GEDC01015536">
    <property type="protein sequence ID" value="JAS21762.1"/>
    <property type="molecule type" value="Transcribed_RNA"/>
</dbReference>
<comment type="subcellular location">
    <subcellularLocation>
        <location evidence="1">Membrane</location>
        <topology evidence="1">Multi-pass membrane protein</topology>
    </subcellularLocation>
</comment>
<evidence type="ECO:0000256" key="1">
    <source>
        <dbReference type="ARBA" id="ARBA00004141"/>
    </source>
</evidence>
<evidence type="ECO:0000256" key="3">
    <source>
        <dbReference type="ARBA" id="ARBA00022989"/>
    </source>
</evidence>
<feature type="domain" description="ABC transmembrane type-1" evidence="6">
    <location>
        <begin position="115"/>
        <end position="346"/>
    </location>
</feature>
<evidence type="ECO:0000259" key="6">
    <source>
        <dbReference type="PROSITE" id="PS50929"/>
    </source>
</evidence>
<dbReference type="InterPro" id="IPR039421">
    <property type="entry name" value="Type_1_exporter"/>
</dbReference>
<dbReference type="GO" id="GO:0005743">
    <property type="term" value="C:mitochondrial inner membrane"/>
    <property type="evidence" value="ECO:0007669"/>
    <property type="project" value="TreeGrafter"/>
</dbReference>
<evidence type="ECO:0000256" key="4">
    <source>
        <dbReference type="ARBA" id="ARBA00023136"/>
    </source>
</evidence>
<dbReference type="GO" id="GO:0005524">
    <property type="term" value="F:ATP binding"/>
    <property type="evidence" value="ECO:0007669"/>
    <property type="project" value="InterPro"/>
</dbReference>
<dbReference type="AlphaFoldDB" id="A0A1B6CL44"/>
<organism evidence="7">
    <name type="scientific">Clastoptera arizonana</name>
    <name type="common">Arizona spittle bug</name>
    <dbReference type="NCBI Taxonomy" id="38151"/>
    <lineage>
        <taxon>Eukaryota</taxon>
        <taxon>Metazoa</taxon>
        <taxon>Ecdysozoa</taxon>
        <taxon>Arthropoda</taxon>
        <taxon>Hexapoda</taxon>
        <taxon>Insecta</taxon>
        <taxon>Pterygota</taxon>
        <taxon>Neoptera</taxon>
        <taxon>Paraneoptera</taxon>
        <taxon>Hemiptera</taxon>
        <taxon>Auchenorrhyncha</taxon>
        <taxon>Cercopoidea</taxon>
        <taxon>Clastopteridae</taxon>
        <taxon>Clastoptera</taxon>
    </lineage>
</organism>
<keyword evidence="4 5" id="KW-0472">Membrane</keyword>
<dbReference type="CDD" id="cd18573">
    <property type="entry name" value="ABC_6TM_ABCB10_like"/>
    <property type="match status" value="1"/>
</dbReference>
<sequence length="367" mass="41773">MNITCKLRNSFITISQANKFTTISLWPLWTIRYFPCKYNRLYNQFSSQSKLFRTSYYTLQTNLRISVKKSYYNKRIYSSTSSQINSKAPSNVKISKKEFSRLLSLAKPEKWTLTGAICLLLVSSTVTMAVPFALGKVIDVIYTADPNQMRQNLNNLCSILLGVFVVGGICNFGRVYLMTVSGHRITRALREKVFNSILKQEVAFFDKNKTGELINRLSTDTSLVSQCVTMNISDGLRSSIMVCAGVSMMFYMSPELALVGLSIVPPVAFLAIVYGRFVRNITKSVQDALAEATQVAEERIGNIRTVKTFSQEMKEIETYRERMQHILDLATKESLARGIFYGMFFLDRPLWKCDNIISIILWRSHGE</sequence>
<dbReference type="InterPro" id="IPR011527">
    <property type="entry name" value="ABC1_TM_dom"/>
</dbReference>
<dbReference type="EMBL" id="GEDC01023213">
    <property type="protein sequence ID" value="JAS14085.1"/>
    <property type="molecule type" value="Transcribed_RNA"/>
</dbReference>
<dbReference type="PANTHER" id="PTHR43394">
    <property type="entry name" value="ATP-DEPENDENT PERMEASE MDL1, MITOCHONDRIAL"/>
    <property type="match status" value="1"/>
</dbReference>
<name>A0A1B6CL44_9HEMI</name>
<dbReference type="Gene3D" id="1.20.1560.10">
    <property type="entry name" value="ABC transporter type 1, transmembrane domain"/>
    <property type="match status" value="1"/>
</dbReference>
<dbReference type="PROSITE" id="PS50929">
    <property type="entry name" value="ABC_TM1F"/>
    <property type="match status" value="1"/>
</dbReference>
<gene>
    <name evidence="7" type="ORF">g.22041</name>
    <name evidence="8" type="ORF">g.22043</name>
</gene>
<proteinExistence type="predicted"/>
<feature type="transmembrane region" description="Helical" evidence="5">
    <location>
        <begin position="258"/>
        <end position="277"/>
    </location>
</feature>
<feature type="transmembrane region" description="Helical" evidence="5">
    <location>
        <begin position="153"/>
        <end position="177"/>
    </location>
</feature>
<protein>
    <recommendedName>
        <fullName evidence="6">ABC transmembrane type-1 domain-containing protein</fullName>
    </recommendedName>
</protein>
<dbReference type="PANTHER" id="PTHR43394:SF1">
    <property type="entry name" value="ATP-BINDING CASSETTE SUB-FAMILY B MEMBER 10, MITOCHONDRIAL"/>
    <property type="match status" value="1"/>
</dbReference>
<dbReference type="SUPFAM" id="SSF90123">
    <property type="entry name" value="ABC transporter transmembrane region"/>
    <property type="match status" value="1"/>
</dbReference>
<keyword evidence="3 5" id="KW-1133">Transmembrane helix</keyword>
<dbReference type="InterPro" id="IPR036640">
    <property type="entry name" value="ABC1_TM_sf"/>
</dbReference>